<protein>
    <submittedName>
        <fullName evidence="2">Aspartyl protease family protein</fullName>
    </submittedName>
</protein>
<accession>A0ABV2IZB7</accession>
<dbReference type="InterPro" id="IPR021109">
    <property type="entry name" value="Peptidase_aspartic_dom_sf"/>
</dbReference>
<dbReference type="NCBIfam" id="TIGR02281">
    <property type="entry name" value="clan_AA_DTGA"/>
    <property type="match status" value="1"/>
</dbReference>
<dbReference type="RefSeq" id="WP_354556342.1">
    <property type="nucleotide sequence ID" value="NZ_JBEPMB010000002.1"/>
</dbReference>
<keyword evidence="3" id="KW-1185">Reference proteome</keyword>
<dbReference type="InterPro" id="IPR034122">
    <property type="entry name" value="Retropepsin-like_bacterial"/>
</dbReference>
<keyword evidence="2" id="KW-0378">Hydrolase</keyword>
<dbReference type="SUPFAM" id="SSF50630">
    <property type="entry name" value="Acid proteases"/>
    <property type="match status" value="1"/>
</dbReference>
<keyword evidence="2" id="KW-0645">Protease</keyword>
<reference evidence="2 3" key="1">
    <citation type="submission" date="2024-06" db="EMBL/GenBank/DDBJ databases">
        <title>Genomic Encyclopedia of Type Strains, Phase IV (KMG-IV): sequencing the most valuable type-strain genomes for metagenomic binning, comparative biology and taxonomic classification.</title>
        <authorList>
            <person name="Goeker M."/>
        </authorList>
    </citation>
    <scope>NUCLEOTIDE SEQUENCE [LARGE SCALE GENOMIC DNA]</scope>
    <source>
        <strain evidence="2 3">DSM 29780</strain>
    </source>
</reference>
<feature type="signal peptide" evidence="1">
    <location>
        <begin position="1"/>
        <end position="23"/>
    </location>
</feature>
<organism evidence="2 3">
    <name type="scientific">Rhizobium aquaticum</name>
    <dbReference type="NCBI Taxonomy" id="1549636"/>
    <lineage>
        <taxon>Bacteria</taxon>
        <taxon>Pseudomonadati</taxon>
        <taxon>Pseudomonadota</taxon>
        <taxon>Alphaproteobacteria</taxon>
        <taxon>Hyphomicrobiales</taxon>
        <taxon>Rhizobiaceae</taxon>
        <taxon>Rhizobium/Agrobacterium group</taxon>
        <taxon>Rhizobium</taxon>
    </lineage>
</organism>
<dbReference type="EMBL" id="JBEPMB010000002">
    <property type="protein sequence ID" value="MET3613842.1"/>
    <property type="molecule type" value="Genomic_DNA"/>
</dbReference>
<feature type="chain" id="PRO_5045099826" evidence="1">
    <location>
        <begin position="24"/>
        <end position="176"/>
    </location>
</feature>
<dbReference type="InterPro" id="IPR011969">
    <property type="entry name" value="Clan_AA_Asp_peptidase_C"/>
</dbReference>
<evidence type="ECO:0000256" key="1">
    <source>
        <dbReference type="SAM" id="SignalP"/>
    </source>
</evidence>
<dbReference type="Pfam" id="PF13975">
    <property type="entry name" value="gag-asp_proteas"/>
    <property type="match status" value="1"/>
</dbReference>
<dbReference type="InterPro" id="IPR001969">
    <property type="entry name" value="Aspartic_peptidase_AS"/>
</dbReference>
<keyword evidence="1" id="KW-0732">Signal</keyword>
<dbReference type="GO" id="GO:0006508">
    <property type="term" value="P:proteolysis"/>
    <property type="evidence" value="ECO:0007669"/>
    <property type="project" value="UniProtKB-KW"/>
</dbReference>
<dbReference type="PROSITE" id="PS00141">
    <property type="entry name" value="ASP_PROTEASE"/>
    <property type="match status" value="1"/>
</dbReference>
<evidence type="ECO:0000313" key="2">
    <source>
        <dbReference type="EMBL" id="MET3613842.1"/>
    </source>
</evidence>
<dbReference type="Proteomes" id="UP001549047">
    <property type="component" value="Unassembled WGS sequence"/>
</dbReference>
<dbReference type="GO" id="GO:0008233">
    <property type="term" value="F:peptidase activity"/>
    <property type="evidence" value="ECO:0007669"/>
    <property type="project" value="UniProtKB-KW"/>
</dbReference>
<proteinExistence type="predicted"/>
<dbReference type="CDD" id="cd05483">
    <property type="entry name" value="retropepsin_like_bacteria"/>
    <property type="match status" value="1"/>
</dbReference>
<comment type="caution">
    <text evidence="2">The sequence shown here is derived from an EMBL/GenBank/DDBJ whole genome shotgun (WGS) entry which is preliminary data.</text>
</comment>
<name>A0ABV2IZB7_9HYPH</name>
<gene>
    <name evidence="2" type="ORF">ABID16_002171</name>
</gene>
<dbReference type="Gene3D" id="2.40.70.10">
    <property type="entry name" value="Acid Proteases"/>
    <property type="match status" value="1"/>
</dbReference>
<evidence type="ECO:0000313" key="3">
    <source>
        <dbReference type="Proteomes" id="UP001549047"/>
    </source>
</evidence>
<sequence>MNRFLFVAVAAALSAVYFGQAHKTLENTAATAQAPGVDMQATTAATTPVSISAPGEEAIKAGAGGHFNASFRVNGRDVDGLVDTGATFVAINEQTAKRIGISGSDLDYRYAVTTANGTTQAAHVTLDRLEIGSVRVRNVDAYVLKDKSLSGMLVGMSFMSKLKSYKVQDGVLYLKN</sequence>